<evidence type="ECO:0000313" key="3">
    <source>
        <dbReference type="EnsemblMetazoa" id="SCAU005398-PA"/>
    </source>
</evidence>
<dbReference type="Pfam" id="PF02995">
    <property type="entry name" value="DUF229"/>
    <property type="match status" value="1"/>
</dbReference>
<dbReference type="PANTHER" id="PTHR10974:SF9">
    <property type="entry name" value="DUF229 DOMAIN CONTAINING PROTEIN-RELATED"/>
    <property type="match status" value="1"/>
</dbReference>
<reference evidence="3" key="1">
    <citation type="submission" date="2020-05" db="UniProtKB">
        <authorList>
            <consortium name="EnsemblMetazoa"/>
        </authorList>
    </citation>
    <scope>IDENTIFICATION</scope>
    <source>
        <strain evidence="3">USDA</strain>
    </source>
</reference>
<accession>A0A1I8P764</accession>
<dbReference type="EnsemblMetazoa" id="SCAU005398-RA">
    <property type="protein sequence ID" value="SCAU005398-PA"/>
    <property type="gene ID" value="SCAU005398"/>
</dbReference>
<dbReference type="CDD" id="cd16021">
    <property type="entry name" value="ALP_like"/>
    <property type="match status" value="1"/>
</dbReference>
<feature type="region of interest" description="Disordered" evidence="1">
    <location>
        <begin position="1"/>
        <end position="55"/>
    </location>
</feature>
<evidence type="ECO:0000313" key="4">
    <source>
        <dbReference type="Proteomes" id="UP000095300"/>
    </source>
</evidence>
<dbReference type="Proteomes" id="UP000095300">
    <property type="component" value="Unassembled WGS sequence"/>
</dbReference>
<dbReference type="FunFam" id="3.40.720.10:FF:000017">
    <property type="entry name" value="Predicted protein"/>
    <property type="match status" value="1"/>
</dbReference>
<feature type="transmembrane region" description="Helical" evidence="2">
    <location>
        <begin position="75"/>
        <end position="92"/>
    </location>
</feature>
<evidence type="ECO:0000256" key="2">
    <source>
        <dbReference type="SAM" id="Phobius"/>
    </source>
</evidence>
<dbReference type="STRING" id="35570.A0A1I8P764"/>
<feature type="compositionally biased region" description="Low complexity" evidence="1">
    <location>
        <begin position="22"/>
        <end position="38"/>
    </location>
</feature>
<proteinExistence type="predicted"/>
<sequence length="849" mass="97442">MTDASESDLQPLLADNVDDETNGNGDTNHNNNNNTINKNKTRKDINRNEVAQQQRKLSFTRKSHKFRYIWKRKPLLYLLAIGILMLVINATFNRNMGDDNLLPSEDDVNFLSHVHSHVPGMRVISNLTSLLKTSLFNKSPLPAKATTPKTTKLSPKEWKTSKMPLLLKQKSLKNKAKYKIFKANAKSKKDKVFTSETKPIINASVSLSSNPLNAMAAADLDLDSSLNGTLLDDNIILPPKGYLVWSEFCKMPNLDPYLPEVMKNFHREKYKPCKLLDPLTRVDFNAITQRYTLSIVEDVLPGFSKTGKVDCCYQTITRNGTGDKPDDHVSFSKCMSFVGQTSLDPSIDNILVKCRAGNKQVYANGYPLMPERKEIRERLNMWKKYDDDLGATDKTPSVLMIGIDSISRVNLIRAMPKTARYLYENEWYEMSGFNKIDDNTFPNLMAVLTGMNRSRVMDKCSPYKLHALDNCDFIWRTYREHGYVTAYAEDEAFINTFNYMKVGFVEPPVDYYLRPFLLGAEKHLETRLKSGLISCLGYKHAADFIYDYAVELARRYKNDTFFGLFWANTFSHNDISACTGMDEHIMQYLKKFKDMGTMENTIVIFFSDHGMRFGPIRKTYSGHLEERLPFVFLWLPTRLRQKYPNFVNALNVNKNRLTNPYDTHMTLKHILELTRRVKDDNKLANSDACPKCQSLLKPMPQNRSCQDAAIEAHWCTCLPYENIYKNSKTVLNLTHLLIDYINDFVATFRNRTFAKLCVPLKFDSVDSAYRTTQLETDSEGRVKTVDIYRVTFYTKPNKGLFEATAIYDPETSRMEVTGEISRLNTYSGDSDCVTDGGAKKYCSCRKKIF</sequence>
<dbReference type="Gene3D" id="3.40.720.10">
    <property type="entry name" value="Alkaline Phosphatase, subunit A"/>
    <property type="match status" value="1"/>
</dbReference>
<organism evidence="3 4">
    <name type="scientific">Stomoxys calcitrans</name>
    <name type="common">Stable fly</name>
    <name type="synonym">Conops calcitrans</name>
    <dbReference type="NCBI Taxonomy" id="35570"/>
    <lineage>
        <taxon>Eukaryota</taxon>
        <taxon>Metazoa</taxon>
        <taxon>Ecdysozoa</taxon>
        <taxon>Arthropoda</taxon>
        <taxon>Hexapoda</taxon>
        <taxon>Insecta</taxon>
        <taxon>Pterygota</taxon>
        <taxon>Neoptera</taxon>
        <taxon>Endopterygota</taxon>
        <taxon>Diptera</taxon>
        <taxon>Brachycera</taxon>
        <taxon>Muscomorpha</taxon>
        <taxon>Muscoidea</taxon>
        <taxon>Muscidae</taxon>
        <taxon>Stomoxys</taxon>
    </lineage>
</organism>
<dbReference type="GO" id="GO:0005615">
    <property type="term" value="C:extracellular space"/>
    <property type="evidence" value="ECO:0007669"/>
    <property type="project" value="TreeGrafter"/>
</dbReference>
<evidence type="ECO:0000256" key="1">
    <source>
        <dbReference type="SAM" id="MobiDB-lite"/>
    </source>
</evidence>
<protein>
    <recommendedName>
        <fullName evidence="5">DUF229 domain-containing protein</fullName>
    </recommendedName>
</protein>
<dbReference type="VEuPathDB" id="VectorBase:SCAU005398"/>
<name>A0A1I8P764_STOCA</name>
<gene>
    <name evidence="3" type="primary">106092739</name>
</gene>
<dbReference type="AlphaFoldDB" id="A0A1I8P764"/>
<dbReference type="OrthoDB" id="413313at2759"/>
<dbReference type="PANTHER" id="PTHR10974">
    <property type="entry name" value="FI08016P-RELATED"/>
    <property type="match status" value="1"/>
</dbReference>
<keyword evidence="4" id="KW-1185">Reference proteome</keyword>
<dbReference type="InterPro" id="IPR017850">
    <property type="entry name" value="Alkaline_phosphatase_core_sf"/>
</dbReference>
<evidence type="ECO:0008006" key="5">
    <source>
        <dbReference type="Google" id="ProtNLM"/>
    </source>
</evidence>
<keyword evidence="2" id="KW-0812">Transmembrane</keyword>
<keyword evidence="2" id="KW-1133">Transmembrane helix</keyword>
<keyword evidence="2" id="KW-0472">Membrane</keyword>
<dbReference type="SUPFAM" id="SSF53649">
    <property type="entry name" value="Alkaline phosphatase-like"/>
    <property type="match status" value="1"/>
</dbReference>
<dbReference type="InterPro" id="IPR004245">
    <property type="entry name" value="DUF229"/>
</dbReference>